<keyword evidence="7" id="KW-1185">Reference proteome</keyword>
<organism evidence="7 8">
    <name type="scientific">Elaeis guineensis var. tenera</name>
    <name type="common">Oil palm</name>
    <dbReference type="NCBI Taxonomy" id="51953"/>
    <lineage>
        <taxon>Eukaryota</taxon>
        <taxon>Viridiplantae</taxon>
        <taxon>Streptophyta</taxon>
        <taxon>Embryophyta</taxon>
        <taxon>Tracheophyta</taxon>
        <taxon>Spermatophyta</taxon>
        <taxon>Magnoliopsida</taxon>
        <taxon>Liliopsida</taxon>
        <taxon>Arecaceae</taxon>
        <taxon>Arecoideae</taxon>
        <taxon>Cocoseae</taxon>
        <taxon>Elaeidinae</taxon>
        <taxon>Elaeis</taxon>
    </lineage>
</organism>
<feature type="compositionally biased region" description="Basic residues" evidence="5">
    <location>
        <begin position="82"/>
        <end position="91"/>
    </location>
</feature>
<feature type="region of interest" description="Disordered" evidence="5">
    <location>
        <begin position="1"/>
        <end position="270"/>
    </location>
</feature>
<dbReference type="GO" id="GO:0005634">
    <property type="term" value="C:nucleus"/>
    <property type="evidence" value="ECO:0007669"/>
    <property type="project" value="UniProtKB-SubCell"/>
</dbReference>
<dbReference type="OrthoDB" id="429427at2759"/>
<dbReference type="PANTHER" id="PTHR12214:SF0">
    <property type="entry name" value="LD29489P"/>
    <property type="match status" value="1"/>
</dbReference>
<feature type="coiled-coil region" evidence="4">
    <location>
        <begin position="479"/>
        <end position="515"/>
    </location>
</feature>
<dbReference type="GO" id="GO:0000398">
    <property type="term" value="P:mRNA splicing, via spliceosome"/>
    <property type="evidence" value="ECO:0007669"/>
    <property type="project" value="InterPro"/>
</dbReference>
<dbReference type="InterPro" id="IPR012890">
    <property type="entry name" value="GCFC2-like"/>
</dbReference>
<evidence type="ECO:0000313" key="8">
    <source>
        <dbReference type="RefSeq" id="XP_010906711.1"/>
    </source>
</evidence>
<feature type="compositionally biased region" description="Basic and acidic residues" evidence="5">
    <location>
        <begin position="54"/>
        <end position="64"/>
    </location>
</feature>
<evidence type="ECO:0000256" key="2">
    <source>
        <dbReference type="ARBA" id="ARBA00010801"/>
    </source>
</evidence>
<sequence>MSSSRAKNFRRRSDNGDANGEEKSTPTPAAGTTSTSVSTTRKSQTLSLAKPKISKPEGPKRLSFADDEDEDEDGGAAVASRRPSKPVRSIHKLSSAKERSKSSSLAPPIPSNVQPQTGEYTKEKLLELQKNARPLGSMPRPKPSPSFTEPKPQKKPDPPAEPVIILKGLVKPVSTTTPGQEGEKRAALKRREDEEEEEEDGIDEDEERSDAEKGRKLPMIPDRATIDAIRAKRAQLQQPRRPAPDYISLDGGMMGSRPSVGGSSDEEDNDFQGRVALFGGKMDGRPKKGIFESVEGRVAGAEARVVDGGYREVADDDDGVDDEDEEERKWEEEQFRKGLGRRIDEASTQIGVNSIPTIPPVHPEVSVYSGAALQTSMSNVSLGPASIGVSRSAEVMSIPQQAEVATRALQENISKLKETHNITINSLVRTDTHLSEALSEITSLESSLKAADETYVFMQQLRDFISVMCDFLHDKAYFIEELEEQIQKLHEQRALAVVERRAADIADEANEVEAAVNAAISVLNKGSSAAYISAATTAAQAAAAAARGSSNLSVELDEFGRDVNLQKRMEFTKRTEARKRRKVQSESKRMSSIGQDDVFEQIEGEVSTDESDSESSAYESSRNELLQAAEQIFSDASEEYSSLKVVKERFERWKNQYSSTYRDAYVSLTAPAVFSPYVRLELLKWDPLYDTTDFFDMEWHKLLFNYGLPGKDCDFDPDDADANLIPELVEKVALPILQHEIAHCWDMLSTQMTQNAVFATNMVIGYVPASSKVLHELLAVVHSRLTEAITDLSVPVWGAVVTNAVPGAAQIAAYRFGMSVRLLRNICLWKNILALPVLEKLALEELLRGKLLPHVRSIMSNIHDAIIRTERIVASLSGVWSGLGITVEPSQKLRPLVDCIAELGSKLEKRQALGVSEEETRGLARRLKNMLVALHEYDKARAMLRTFQLKEAL</sequence>
<proteinExistence type="inferred from homology"/>
<dbReference type="FunCoup" id="A0A6I9QD28">
    <property type="interactions" value="2347"/>
</dbReference>
<dbReference type="AlphaFoldDB" id="A0A6I9QD28"/>
<feature type="compositionally biased region" description="Acidic residues" evidence="5">
    <location>
        <begin position="65"/>
        <end position="74"/>
    </location>
</feature>
<feature type="region of interest" description="Disordered" evidence="5">
    <location>
        <begin position="574"/>
        <end position="620"/>
    </location>
</feature>
<feature type="compositionally biased region" description="Acidic residues" evidence="5">
    <location>
        <begin position="193"/>
        <end position="209"/>
    </location>
</feature>
<feature type="compositionally biased region" description="Low complexity" evidence="5">
    <location>
        <begin position="25"/>
        <end position="45"/>
    </location>
</feature>
<keyword evidence="3" id="KW-0539">Nucleus</keyword>
<evidence type="ECO:0000256" key="3">
    <source>
        <dbReference type="ARBA" id="ARBA00023242"/>
    </source>
</evidence>
<dbReference type="PANTHER" id="PTHR12214">
    <property type="entry name" value="GC-RICH SEQUENCE DNA-BINDING FACTOR"/>
    <property type="match status" value="1"/>
</dbReference>
<comment type="similarity">
    <text evidence="2">Belongs to the GCF family.</text>
</comment>
<evidence type="ECO:0000259" key="6">
    <source>
        <dbReference type="Pfam" id="PF07842"/>
    </source>
</evidence>
<protein>
    <submittedName>
        <fullName evidence="8">Transcriptional repressor ILP1</fullName>
    </submittedName>
</protein>
<dbReference type="Proteomes" id="UP000504607">
    <property type="component" value="Unplaced"/>
</dbReference>
<evidence type="ECO:0000256" key="1">
    <source>
        <dbReference type="ARBA" id="ARBA00004123"/>
    </source>
</evidence>
<evidence type="ECO:0000256" key="5">
    <source>
        <dbReference type="SAM" id="MobiDB-lite"/>
    </source>
</evidence>
<feature type="domain" description="GCF C-terminal" evidence="6">
    <location>
        <begin position="644"/>
        <end position="848"/>
    </location>
</feature>
<name>A0A6I9QD28_ELAGV</name>
<dbReference type="InParanoid" id="A0A6I9QD28"/>
<feature type="compositionally biased region" description="Basic and acidic residues" evidence="5">
    <location>
        <begin position="11"/>
        <end position="24"/>
    </location>
</feature>
<evidence type="ECO:0000256" key="4">
    <source>
        <dbReference type="SAM" id="Coils"/>
    </source>
</evidence>
<feature type="compositionally biased region" description="Basic and acidic residues" evidence="5">
    <location>
        <begin position="181"/>
        <end position="192"/>
    </location>
</feature>
<comment type="subcellular location">
    <subcellularLocation>
        <location evidence="1">Nucleus</location>
    </subcellularLocation>
</comment>
<dbReference type="GO" id="GO:0003677">
    <property type="term" value="F:DNA binding"/>
    <property type="evidence" value="ECO:0007669"/>
    <property type="project" value="InterPro"/>
</dbReference>
<dbReference type="InterPro" id="IPR022783">
    <property type="entry name" value="GCFC_dom"/>
</dbReference>
<accession>A0A6I9QD28</accession>
<feature type="compositionally biased region" description="Acidic residues" evidence="5">
    <location>
        <begin position="597"/>
        <end position="613"/>
    </location>
</feature>
<evidence type="ECO:0000313" key="7">
    <source>
        <dbReference type="Proteomes" id="UP000504607"/>
    </source>
</evidence>
<reference evidence="8" key="1">
    <citation type="submission" date="2025-08" db="UniProtKB">
        <authorList>
            <consortium name="RefSeq"/>
        </authorList>
    </citation>
    <scope>IDENTIFICATION</scope>
</reference>
<keyword evidence="4" id="KW-0175">Coiled coil</keyword>
<dbReference type="Pfam" id="PF07842">
    <property type="entry name" value="GCFC"/>
    <property type="match status" value="1"/>
</dbReference>
<dbReference type="RefSeq" id="XP_010906711.1">
    <property type="nucleotide sequence ID" value="XM_010908409.2"/>
</dbReference>
<gene>
    <name evidence="8" type="primary">LOC105033545</name>
</gene>